<sequence>MKEYMQSAQDVLKELGVNADGGLSAAEVEKSRAEHGENQFTREKPKSILRRIWEALCEPMMIILLVALAITIAVQIVSVCMGGEFDWIECVGIVVAIVISVAISVVMEHRSAKAFEALSRIGEDTLVKVVRGGEVTLIPQKEVVVGDILCVETGAKLPADGRLIESTQLQSDESALTGESMAVKKDAGFICAAENTPVAERHNMLYSGCFITGGSGKAVVTGVGDNTEFGKIARELTNQDKSSTPLQEKLARLGKLITMLGAIAAALIFVIQIIELAVAGFPSDGAEVFRLISGAFIDSIVLIVAAVPEGLPTIVAVTLAINIIKMSKQNALVKKLVACETVGCINVICSDKTGTLTENRMTVTDVQMGNTRLSPDKIPSDSALIRGFCVNSTADVHFNGDRTEFIGNPTECAMLVAAHKSGVEYQSVRSGYRQIYRYPFSSETKNMTTVVDEMGEIIAYTKGSPEKIIAMCDMAPEDRRAAEDSIASYQAQAGRVIALAHRTLERGYDFDNERAAVESGMIFDGFVVISDPLRSDVFAAVERCRHAGIDIKMLTGDNIITAKAIATQLGILDDDHIAVEAKDVEDLSDEEFSEMIKKIRVIARSTPVIKMRVVKALKAQGNVVAVTGDGINDAPAIKNADVGVAMGITGTEVSKEASDIVLLDDSFSTIVTAVQWGRGIYENFQRFIQFQLTVNLSSVLIVFICVVLNIGNPFTAIQMLWINLIMDGPPAVTLGLEPMREGLMDRSPTPRNSNIVSKDMLSRIIVNGLYMTLIVVLQTELNFLGIEEGHESTAVFTLFVLFQLFNAFNARELGNNSIFKNFLKNHIMLAVFAGTFVLQIIITQFGGTVFDTNGLNIIDWLKVFAMALSIIAVSEIVKLARRLFARGKHRAAA</sequence>
<evidence type="ECO:0000259" key="16">
    <source>
        <dbReference type="SMART" id="SM00831"/>
    </source>
</evidence>
<dbReference type="InterPro" id="IPR023214">
    <property type="entry name" value="HAD_sf"/>
</dbReference>
<dbReference type="InterPro" id="IPR044492">
    <property type="entry name" value="P_typ_ATPase_HD_dom"/>
</dbReference>
<dbReference type="SFLD" id="SFLDS00003">
    <property type="entry name" value="Haloacid_Dehalogenase"/>
    <property type="match status" value="1"/>
</dbReference>
<dbReference type="GO" id="GO:0005886">
    <property type="term" value="C:plasma membrane"/>
    <property type="evidence" value="ECO:0007669"/>
    <property type="project" value="TreeGrafter"/>
</dbReference>
<evidence type="ECO:0000256" key="12">
    <source>
        <dbReference type="ARBA" id="ARBA00022989"/>
    </source>
</evidence>
<comment type="subcellular location">
    <subcellularLocation>
        <location evidence="1">Endomembrane system</location>
        <topology evidence="1">Multi-pass membrane protein</topology>
    </subcellularLocation>
</comment>
<dbReference type="SFLD" id="SFLDG00002">
    <property type="entry name" value="C1.7:_P-type_atpase_like"/>
    <property type="match status" value="1"/>
</dbReference>
<dbReference type="Gene3D" id="1.20.1110.10">
    <property type="entry name" value="Calcium-transporting ATPase, transmembrane domain"/>
    <property type="match status" value="1"/>
</dbReference>
<dbReference type="PROSITE" id="PS00154">
    <property type="entry name" value="ATPASE_E1_E2"/>
    <property type="match status" value="1"/>
</dbReference>
<evidence type="ECO:0000256" key="1">
    <source>
        <dbReference type="ARBA" id="ARBA00004127"/>
    </source>
</evidence>
<dbReference type="Pfam" id="PF00689">
    <property type="entry name" value="Cation_ATPase_C"/>
    <property type="match status" value="1"/>
</dbReference>
<feature type="transmembrane region" description="Helical" evidence="15">
    <location>
        <begin position="256"/>
        <end position="280"/>
    </location>
</feature>
<keyword evidence="4" id="KW-0109">Calcium transport</keyword>
<keyword evidence="11" id="KW-1278">Translocase</keyword>
<feature type="transmembrane region" description="Helical" evidence="15">
    <location>
        <begin position="857"/>
        <end position="880"/>
    </location>
</feature>
<dbReference type="InterPro" id="IPR059000">
    <property type="entry name" value="ATPase_P-type_domA"/>
</dbReference>
<dbReference type="Gene3D" id="3.40.50.1000">
    <property type="entry name" value="HAD superfamily/HAD-like"/>
    <property type="match status" value="1"/>
</dbReference>
<dbReference type="PRINTS" id="PR00120">
    <property type="entry name" value="HATPASE"/>
</dbReference>
<evidence type="ECO:0000256" key="13">
    <source>
        <dbReference type="ARBA" id="ARBA00023065"/>
    </source>
</evidence>
<dbReference type="InterPro" id="IPR006408">
    <property type="entry name" value="P-type_ATPase_IIB"/>
</dbReference>
<evidence type="ECO:0000256" key="15">
    <source>
        <dbReference type="SAM" id="Phobius"/>
    </source>
</evidence>
<dbReference type="PANTHER" id="PTHR24093:SF369">
    <property type="entry name" value="CALCIUM-TRANSPORTING ATPASE"/>
    <property type="match status" value="1"/>
</dbReference>
<feature type="transmembrane region" description="Helical" evidence="15">
    <location>
        <begin position="60"/>
        <end position="79"/>
    </location>
</feature>
<dbReference type="SUPFAM" id="SSF81665">
    <property type="entry name" value="Calcium ATPase, transmembrane domain M"/>
    <property type="match status" value="1"/>
</dbReference>
<gene>
    <name evidence="17" type="ORF">IAB90_05345</name>
</gene>
<evidence type="ECO:0000256" key="3">
    <source>
        <dbReference type="ARBA" id="ARBA00022448"/>
    </source>
</evidence>
<evidence type="ECO:0000256" key="14">
    <source>
        <dbReference type="ARBA" id="ARBA00023136"/>
    </source>
</evidence>
<dbReference type="Pfam" id="PF00690">
    <property type="entry name" value="Cation_ATPase_N"/>
    <property type="match status" value="1"/>
</dbReference>
<dbReference type="EMBL" id="DVHB01000091">
    <property type="protein sequence ID" value="HIR39790.1"/>
    <property type="molecule type" value="Genomic_DNA"/>
</dbReference>
<dbReference type="InterPro" id="IPR023299">
    <property type="entry name" value="ATPase_P-typ_cyto_dom_N"/>
</dbReference>
<feature type="transmembrane region" description="Helical" evidence="15">
    <location>
        <begin position="692"/>
        <end position="710"/>
    </location>
</feature>
<reference evidence="17" key="2">
    <citation type="journal article" date="2021" name="PeerJ">
        <title>Extensive microbial diversity within the chicken gut microbiome revealed by metagenomics and culture.</title>
        <authorList>
            <person name="Gilroy R."/>
            <person name="Ravi A."/>
            <person name="Getino M."/>
            <person name="Pursley I."/>
            <person name="Horton D.L."/>
            <person name="Alikhan N.F."/>
            <person name="Baker D."/>
            <person name="Gharbi K."/>
            <person name="Hall N."/>
            <person name="Watson M."/>
            <person name="Adriaenssens E.M."/>
            <person name="Foster-Nyarko E."/>
            <person name="Jarju S."/>
            <person name="Secka A."/>
            <person name="Antonio M."/>
            <person name="Oren A."/>
            <person name="Chaudhuri R.R."/>
            <person name="La Ragione R."/>
            <person name="Hildebrand F."/>
            <person name="Pallen M.J."/>
        </authorList>
    </citation>
    <scope>NUCLEOTIDE SEQUENCE</scope>
    <source>
        <strain evidence="17">ChiW25-3613</strain>
    </source>
</reference>
<dbReference type="FunFam" id="3.40.50.1000:FF:000193">
    <property type="entry name" value="Plasma membrane calcium-transporting ATPase 2"/>
    <property type="match status" value="1"/>
</dbReference>
<keyword evidence="3" id="KW-0813">Transport</keyword>
<dbReference type="InterPro" id="IPR018303">
    <property type="entry name" value="ATPase_P-typ_P_site"/>
</dbReference>
<dbReference type="GO" id="GO:0005388">
    <property type="term" value="F:P-type calcium transporter activity"/>
    <property type="evidence" value="ECO:0007669"/>
    <property type="project" value="UniProtKB-EC"/>
</dbReference>
<dbReference type="Gene3D" id="2.70.150.10">
    <property type="entry name" value="Calcium-transporting ATPase, cytoplasmic transduction domain A"/>
    <property type="match status" value="1"/>
</dbReference>
<dbReference type="GO" id="GO:0012505">
    <property type="term" value="C:endomembrane system"/>
    <property type="evidence" value="ECO:0007669"/>
    <property type="project" value="UniProtKB-SubCell"/>
</dbReference>
<dbReference type="SFLD" id="SFLDF00027">
    <property type="entry name" value="p-type_atpase"/>
    <property type="match status" value="1"/>
</dbReference>
<dbReference type="SMART" id="SM00831">
    <property type="entry name" value="Cation_ATPase_N"/>
    <property type="match status" value="1"/>
</dbReference>
<evidence type="ECO:0000256" key="8">
    <source>
        <dbReference type="ARBA" id="ARBA00022837"/>
    </source>
</evidence>
<evidence type="ECO:0000313" key="18">
    <source>
        <dbReference type="Proteomes" id="UP000824179"/>
    </source>
</evidence>
<organism evidence="17 18">
    <name type="scientific">Candidatus Coproplasma stercoripullorum</name>
    <dbReference type="NCBI Taxonomy" id="2840751"/>
    <lineage>
        <taxon>Bacteria</taxon>
        <taxon>Bacillati</taxon>
        <taxon>Bacillota</taxon>
        <taxon>Clostridia</taxon>
        <taxon>Eubacteriales</taxon>
        <taxon>Candidatus Coproplasma</taxon>
    </lineage>
</organism>
<dbReference type="InterPro" id="IPR023298">
    <property type="entry name" value="ATPase_P-typ_TM_dom_sf"/>
</dbReference>
<keyword evidence="13" id="KW-0406">Ion transport</keyword>
<feature type="transmembrane region" description="Helical" evidence="15">
    <location>
        <begin position="85"/>
        <end position="106"/>
    </location>
</feature>
<dbReference type="NCBIfam" id="TIGR01517">
    <property type="entry name" value="ATPase-IIB_Ca"/>
    <property type="match status" value="1"/>
</dbReference>
<dbReference type="InterPro" id="IPR036412">
    <property type="entry name" value="HAD-like_sf"/>
</dbReference>
<dbReference type="GO" id="GO:0005524">
    <property type="term" value="F:ATP binding"/>
    <property type="evidence" value="ECO:0007669"/>
    <property type="project" value="UniProtKB-KW"/>
</dbReference>
<dbReference type="Gene3D" id="3.40.1110.10">
    <property type="entry name" value="Calcium-transporting ATPase, cytoplasmic domain N"/>
    <property type="match status" value="1"/>
</dbReference>
<evidence type="ECO:0000256" key="7">
    <source>
        <dbReference type="ARBA" id="ARBA00022741"/>
    </source>
</evidence>
<keyword evidence="12 15" id="KW-1133">Transmembrane helix</keyword>
<evidence type="ECO:0000256" key="2">
    <source>
        <dbReference type="ARBA" id="ARBA00012790"/>
    </source>
</evidence>
<dbReference type="SUPFAM" id="SSF56784">
    <property type="entry name" value="HAD-like"/>
    <property type="match status" value="1"/>
</dbReference>
<dbReference type="PRINTS" id="PR00119">
    <property type="entry name" value="CATATPASE"/>
</dbReference>
<evidence type="ECO:0000256" key="9">
    <source>
        <dbReference type="ARBA" id="ARBA00022840"/>
    </source>
</evidence>
<dbReference type="EC" id="7.2.2.10" evidence="2"/>
<dbReference type="InterPro" id="IPR008250">
    <property type="entry name" value="ATPase_P-typ_transduc_dom_A_sf"/>
</dbReference>
<evidence type="ECO:0000313" key="17">
    <source>
        <dbReference type="EMBL" id="HIR39790.1"/>
    </source>
</evidence>
<feature type="transmembrane region" description="Helical" evidence="15">
    <location>
        <begin position="300"/>
        <end position="324"/>
    </location>
</feature>
<keyword evidence="6" id="KW-0479">Metal-binding</keyword>
<dbReference type="SUPFAM" id="SSF81660">
    <property type="entry name" value="Metal cation-transporting ATPase, ATP-binding domain N"/>
    <property type="match status" value="1"/>
</dbReference>
<evidence type="ECO:0000256" key="5">
    <source>
        <dbReference type="ARBA" id="ARBA00022692"/>
    </source>
</evidence>
<protein>
    <recommendedName>
        <fullName evidence="2">P-type Ca(2+) transporter</fullName>
        <ecNumber evidence="2">7.2.2.10</ecNumber>
    </recommendedName>
</protein>
<dbReference type="NCBIfam" id="TIGR01494">
    <property type="entry name" value="ATPase_P-type"/>
    <property type="match status" value="2"/>
</dbReference>
<name>A0A9D1AGT9_9FIRM</name>
<reference evidence="17" key="1">
    <citation type="submission" date="2020-10" db="EMBL/GenBank/DDBJ databases">
        <authorList>
            <person name="Gilroy R."/>
        </authorList>
    </citation>
    <scope>NUCLEOTIDE SEQUENCE</scope>
    <source>
        <strain evidence="17">ChiW25-3613</strain>
    </source>
</reference>
<dbReference type="InterPro" id="IPR006068">
    <property type="entry name" value="ATPase_P-typ_cation-transptr_C"/>
</dbReference>
<dbReference type="AlphaFoldDB" id="A0A9D1AGT9"/>
<evidence type="ECO:0000256" key="4">
    <source>
        <dbReference type="ARBA" id="ARBA00022568"/>
    </source>
</evidence>
<dbReference type="Proteomes" id="UP000824179">
    <property type="component" value="Unassembled WGS sequence"/>
</dbReference>
<feature type="domain" description="Cation-transporting P-type ATPase N-terminal" evidence="16">
    <location>
        <begin position="2"/>
        <end position="76"/>
    </location>
</feature>
<dbReference type="Pfam" id="PF13246">
    <property type="entry name" value="Cation_ATPase"/>
    <property type="match status" value="1"/>
</dbReference>
<accession>A0A9D1AGT9</accession>
<feature type="transmembrane region" description="Helical" evidence="15">
    <location>
        <begin position="822"/>
        <end position="845"/>
    </location>
</feature>
<evidence type="ECO:0000256" key="10">
    <source>
        <dbReference type="ARBA" id="ARBA00022842"/>
    </source>
</evidence>
<dbReference type="PANTHER" id="PTHR24093">
    <property type="entry name" value="CATION TRANSPORTING ATPASE"/>
    <property type="match status" value="1"/>
</dbReference>
<keyword evidence="7" id="KW-0547">Nucleotide-binding</keyword>
<comment type="caution">
    <text evidence="17">The sequence shown here is derived from an EMBL/GenBank/DDBJ whole genome shotgun (WGS) entry which is preliminary data.</text>
</comment>
<evidence type="ECO:0000256" key="6">
    <source>
        <dbReference type="ARBA" id="ARBA00022723"/>
    </source>
</evidence>
<dbReference type="InterPro" id="IPR004014">
    <property type="entry name" value="ATPase_P-typ_cation-transptr_N"/>
</dbReference>
<keyword evidence="14 15" id="KW-0472">Membrane</keyword>
<proteinExistence type="predicted"/>
<feature type="transmembrane region" description="Helical" evidence="15">
    <location>
        <begin position="764"/>
        <end position="786"/>
    </location>
</feature>
<evidence type="ECO:0000256" key="11">
    <source>
        <dbReference type="ARBA" id="ARBA00022967"/>
    </source>
</evidence>
<dbReference type="InterPro" id="IPR001757">
    <property type="entry name" value="P_typ_ATPase"/>
</dbReference>
<dbReference type="SUPFAM" id="SSF81653">
    <property type="entry name" value="Calcium ATPase, transduction domain A"/>
    <property type="match status" value="1"/>
</dbReference>
<dbReference type="Pfam" id="PF00122">
    <property type="entry name" value="E1-E2_ATPase"/>
    <property type="match status" value="1"/>
</dbReference>
<keyword evidence="10" id="KW-0460">Magnesium</keyword>
<keyword evidence="9" id="KW-0067">ATP-binding</keyword>
<keyword evidence="5 15" id="KW-0812">Transmembrane</keyword>
<dbReference type="GO" id="GO:0016887">
    <property type="term" value="F:ATP hydrolysis activity"/>
    <property type="evidence" value="ECO:0007669"/>
    <property type="project" value="InterPro"/>
</dbReference>
<dbReference type="GO" id="GO:0046872">
    <property type="term" value="F:metal ion binding"/>
    <property type="evidence" value="ECO:0007669"/>
    <property type="project" value="UniProtKB-KW"/>
</dbReference>
<keyword evidence="8" id="KW-0106">Calcium</keyword>
<dbReference type="FunFam" id="3.40.50.1000:FF:000001">
    <property type="entry name" value="Phospholipid-transporting ATPase IC"/>
    <property type="match status" value="1"/>
</dbReference>